<evidence type="ECO:0000313" key="3">
    <source>
        <dbReference type="Proteomes" id="UP000287033"/>
    </source>
</evidence>
<dbReference type="EMBL" id="BEZZ01000011">
    <property type="protein sequence ID" value="GCC22486.1"/>
    <property type="molecule type" value="Genomic_DNA"/>
</dbReference>
<feature type="compositionally biased region" description="Basic and acidic residues" evidence="1">
    <location>
        <begin position="8"/>
        <end position="20"/>
    </location>
</feature>
<dbReference type="Proteomes" id="UP000287033">
    <property type="component" value="Unassembled WGS sequence"/>
</dbReference>
<comment type="caution">
    <text evidence="2">The sequence shown here is derived from an EMBL/GenBank/DDBJ whole genome shotgun (WGS) entry which is preliminary data.</text>
</comment>
<evidence type="ECO:0000313" key="2">
    <source>
        <dbReference type="EMBL" id="GCC22486.1"/>
    </source>
</evidence>
<keyword evidence="3" id="KW-1185">Reference proteome</keyword>
<reference evidence="2 3" key="1">
    <citation type="journal article" date="2018" name="Nat. Ecol. Evol.">
        <title>Shark genomes provide insights into elasmobranch evolution and the origin of vertebrates.</title>
        <authorList>
            <person name="Hara Y"/>
            <person name="Yamaguchi K"/>
            <person name="Onimaru K"/>
            <person name="Kadota M"/>
            <person name="Koyanagi M"/>
            <person name="Keeley SD"/>
            <person name="Tatsumi K"/>
            <person name="Tanaka K"/>
            <person name="Motone F"/>
            <person name="Kageyama Y"/>
            <person name="Nozu R"/>
            <person name="Adachi N"/>
            <person name="Nishimura O"/>
            <person name="Nakagawa R"/>
            <person name="Tanegashima C"/>
            <person name="Kiyatake I"/>
            <person name="Matsumoto R"/>
            <person name="Murakumo K"/>
            <person name="Nishida K"/>
            <person name="Terakita A"/>
            <person name="Kuratani S"/>
            <person name="Sato K"/>
            <person name="Hyodo S Kuraku.S."/>
        </authorList>
    </citation>
    <scope>NUCLEOTIDE SEQUENCE [LARGE SCALE GENOMIC DNA]</scope>
</reference>
<sequence length="98" mass="11181">MRARPGARAHDARGRPDDSARPSPWRCDRCSSPTVSLRLHVPWSDDRKLFPRMHGANGGREEPSLKDVRAQQGLGKNPLKMHELNRKWGGKKPSLRMY</sequence>
<feature type="region of interest" description="Disordered" evidence="1">
    <location>
        <begin position="1"/>
        <end position="31"/>
    </location>
</feature>
<proteinExistence type="predicted"/>
<dbReference type="AlphaFoldDB" id="A0A401RWG2"/>
<accession>A0A401RWG2</accession>
<gene>
    <name evidence="2" type="ORF">chiPu_0000874</name>
</gene>
<organism evidence="2 3">
    <name type="scientific">Chiloscyllium punctatum</name>
    <name type="common">Brownbanded bambooshark</name>
    <name type="synonym">Hemiscyllium punctatum</name>
    <dbReference type="NCBI Taxonomy" id="137246"/>
    <lineage>
        <taxon>Eukaryota</taxon>
        <taxon>Metazoa</taxon>
        <taxon>Chordata</taxon>
        <taxon>Craniata</taxon>
        <taxon>Vertebrata</taxon>
        <taxon>Chondrichthyes</taxon>
        <taxon>Elasmobranchii</taxon>
        <taxon>Galeomorphii</taxon>
        <taxon>Galeoidea</taxon>
        <taxon>Orectolobiformes</taxon>
        <taxon>Hemiscylliidae</taxon>
        <taxon>Chiloscyllium</taxon>
    </lineage>
</organism>
<name>A0A401RWG2_CHIPU</name>
<evidence type="ECO:0000256" key="1">
    <source>
        <dbReference type="SAM" id="MobiDB-lite"/>
    </source>
</evidence>
<protein>
    <submittedName>
        <fullName evidence="2">Uncharacterized protein</fullName>
    </submittedName>
</protein>